<dbReference type="Proteomes" id="UP000191931">
    <property type="component" value="Unassembled WGS sequence"/>
</dbReference>
<evidence type="ECO:0000256" key="1">
    <source>
        <dbReference type="SAM" id="MobiDB-lite"/>
    </source>
</evidence>
<dbReference type="AlphaFoldDB" id="A0A1W1HDH0"/>
<protein>
    <recommendedName>
        <fullName evidence="2">CULT domain-containing protein</fullName>
    </recommendedName>
</protein>
<dbReference type="EMBL" id="FWEV01000147">
    <property type="protein sequence ID" value="SLM30541.1"/>
    <property type="molecule type" value="Genomic_DNA"/>
</dbReference>
<evidence type="ECO:0000313" key="3">
    <source>
        <dbReference type="EMBL" id="SLM30541.1"/>
    </source>
</evidence>
<dbReference type="InterPro" id="IPR034750">
    <property type="entry name" value="CULT"/>
</dbReference>
<dbReference type="PROSITE" id="PS51788">
    <property type="entry name" value="CULT"/>
    <property type="match status" value="1"/>
</dbReference>
<name>A0A1W1HDH0_9BACT</name>
<dbReference type="FunFam" id="2.170.150.20:FF:000007">
    <property type="entry name" value="Protein cereblon"/>
    <property type="match status" value="1"/>
</dbReference>
<feature type="region of interest" description="Disordered" evidence="1">
    <location>
        <begin position="15"/>
        <end position="38"/>
    </location>
</feature>
<organism evidence="3 4">
    <name type="scientific">Desulfamplus magnetovallimortis</name>
    <dbReference type="NCBI Taxonomy" id="1246637"/>
    <lineage>
        <taxon>Bacteria</taxon>
        <taxon>Pseudomonadati</taxon>
        <taxon>Thermodesulfobacteriota</taxon>
        <taxon>Desulfobacteria</taxon>
        <taxon>Desulfobacterales</taxon>
        <taxon>Desulfobacteraceae</taxon>
        <taxon>Desulfamplus</taxon>
    </lineage>
</organism>
<proteinExistence type="predicted"/>
<dbReference type="RefSeq" id="WP_080808676.1">
    <property type="nucleotide sequence ID" value="NZ_LT828562.1"/>
</dbReference>
<reference evidence="3 4" key="1">
    <citation type="submission" date="2017-03" db="EMBL/GenBank/DDBJ databases">
        <authorList>
            <person name="Afonso C.L."/>
            <person name="Miller P.J."/>
            <person name="Scott M.A."/>
            <person name="Spackman E."/>
            <person name="Goraichik I."/>
            <person name="Dimitrov K.M."/>
            <person name="Suarez D.L."/>
            <person name="Swayne D.E."/>
        </authorList>
    </citation>
    <scope>NUCLEOTIDE SEQUENCE [LARGE SCALE GENOMIC DNA]</scope>
    <source>
        <strain evidence="3">PRJEB14757</strain>
    </source>
</reference>
<feature type="domain" description="CULT" evidence="2">
    <location>
        <begin position="41"/>
        <end position="143"/>
    </location>
</feature>
<evidence type="ECO:0000313" key="4">
    <source>
        <dbReference type="Proteomes" id="UP000191931"/>
    </source>
</evidence>
<keyword evidence="4" id="KW-1185">Reference proteome</keyword>
<evidence type="ECO:0000259" key="2">
    <source>
        <dbReference type="PROSITE" id="PS51788"/>
    </source>
</evidence>
<dbReference type="OrthoDB" id="6197001at2"/>
<accession>A0A1W1HDH0</accession>
<dbReference type="Gene3D" id="2.170.150.20">
    <property type="entry name" value="Peptide methionine sulfoxide reductase"/>
    <property type="match status" value="1"/>
</dbReference>
<dbReference type="CDD" id="cd15777">
    <property type="entry name" value="CRBN_C_like"/>
    <property type="match status" value="1"/>
</dbReference>
<gene>
    <name evidence="3" type="ORF">MTBBW1_2300013</name>
</gene>
<dbReference type="STRING" id="1246637.MTBBW1_2300013"/>
<sequence length="143" mass="15839">MLFVSLRASPDKKFGKDNEFHGDSGSMEDESASDASDSLDHKPIRCAFCQYSVTDISQRITVNGSYNHAFANPHGLVFEIGCFRECTGAMPASAPSIEFSWFSGYSWQVAVCRNCNRHLGWRFLSGSGVSSFYGMIIDNLLFP</sequence>